<dbReference type="EMBL" id="BARU01017973">
    <property type="protein sequence ID" value="GAH50971.1"/>
    <property type="molecule type" value="Genomic_DNA"/>
</dbReference>
<feature type="non-terminal residue" evidence="3">
    <location>
        <position position="218"/>
    </location>
</feature>
<dbReference type="Gene3D" id="3.40.50.970">
    <property type="match status" value="1"/>
</dbReference>
<feature type="domain" description="Pyruvate flavodoxin/ferredoxin oxidoreductase pyrimidine binding" evidence="2">
    <location>
        <begin position="25"/>
        <end position="212"/>
    </location>
</feature>
<comment type="caution">
    <text evidence="3">The sequence shown here is derived from an EMBL/GenBank/DDBJ whole genome shotgun (WGS) entry which is preliminary data.</text>
</comment>
<name>X1FZB0_9ZZZZ</name>
<gene>
    <name evidence="3" type="ORF">S03H2_29751</name>
</gene>
<dbReference type="SUPFAM" id="SSF52518">
    <property type="entry name" value="Thiamin diphosphate-binding fold (THDP-binding)"/>
    <property type="match status" value="1"/>
</dbReference>
<dbReference type="CDD" id="cd07034">
    <property type="entry name" value="TPP_PYR_PFOR_IOR-alpha_like"/>
    <property type="match status" value="1"/>
</dbReference>
<proteinExistence type="predicted"/>
<accession>X1FZB0</accession>
<dbReference type="Pfam" id="PF01855">
    <property type="entry name" value="POR_N"/>
    <property type="match status" value="1"/>
</dbReference>
<dbReference type="InterPro" id="IPR029061">
    <property type="entry name" value="THDP-binding"/>
</dbReference>
<dbReference type="PANTHER" id="PTHR32154">
    <property type="entry name" value="PYRUVATE-FLAVODOXIN OXIDOREDUCTASE-RELATED"/>
    <property type="match status" value="1"/>
</dbReference>
<evidence type="ECO:0000313" key="3">
    <source>
        <dbReference type="EMBL" id="GAH50971.1"/>
    </source>
</evidence>
<organism evidence="3">
    <name type="scientific">marine sediment metagenome</name>
    <dbReference type="NCBI Taxonomy" id="412755"/>
    <lineage>
        <taxon>unclassified sequences</taxon>
        <taxon>metagenomes</taxon>
        <taxon>ecological metagenomes</taxon>
    </lineage>
</organism>
<reference evidence="3" key="1">
    <citation type="journal article" date="2014" name="Front. Microbiol.">
        <title>High frequency of phylogenetically diverse reductive dehalogenase-homologous genes in deep subseafloor sedimentary metagenomes.</title>
        <authorList>
            <person name="Kawai M."/>
            <person name="Futagami T."/>
            <person name="Toyoda A."/>
            <person name="Takaki Y."/>
            <person name="Nishi S."/>
            <person name="Hori S."/>
            <person name="Arai W."/>
            <person name="Tsubouchi T."/>
            <person name="Morono Y."/>
            <person name="Uchiyama I."/>
            <person name="Ito T."/>
            <person name="Fujiyama A."/>
            <person name="Inagaki F."/>
            <person name="Takami H."/>
        </authorList>
    </citation>
    <scope>NUCLEOTIDE SEQUENCE</scope>
    <source>
        <strain evidence="3">Expedition CK06-06</strain>
    </source>
</reference>
<evidence type="ECO:0000256" key="1">
    <source>
        <dbReference type="ARBA" id="ARBA00023002"/>
    </source>
</evidence>
<dbReference type="PANTHER" id="PTHR32154:SF14">
    <property type="entry name" value="2-OXOGLUTARATE SYNTHASE SUBUNIT KORA"/>
    <property type="match status" value="1"/>
</dbReference>
<dbReference type="GO" id="GO:0016491">
    <property type="term" value="F:oxidoreductase activity"/>
    <property type="evidence" value="ECO:0007669"/>
    <property type="project" value="UniProtKB-KW"/>
</dbReference>
<evidence type="ECO:0000259" key="2">
    <source>
        <dbReference type="Pfam" id="PF01855"/>
    </source>
</evidence>
<keyword evidence="1" id="KW-0560">Oxidoreductase</keyword>
<dbReference type="InterPro" id="IPR002880">
    <property type="entry name" value="Pyrv_Fd/Flavodoxin_OxRdtase_N"/>
</dbReference>
<dbReference type="GO" id="GO:0006979">
    <property type="term" value="P:response to oxidative stress"/>
    <property type="evidence" value="ECO:0007669"/>
    <property type="project" value="TreeGrafter"/>
</dbReference>
<sequence>MDIENSKRFLPEGKHLMMGNIAMSEGAIAAGLKFFGGYPITPSTEVIEHLSVRLPQIGGVCMQMEDEIASINSVIGASLVGAKAMTATSGPGLCLMTETISMAANLEIPFVFCDVQRNGPGTGYVTEPHHNDIGLMRFAGNGEFQVITLAPMSCQELYDLTITAFNFAETYRCPVFIMSDAYLGHLHEVVNIPTQEEVLKRVIERELPNDFTKKFSYK</sequence>
<dbReference type="InterPro" id="IPR050722">
    <property type="entry name" value="Pyruvate:ferred/Flavod_OxRd"/>
</dbReference>
<dbReference type="AlphaFoldDB" id="X1FZB0"/>
<dbReference type="FunFam" id="3.40.50.970:FF:000022">
    <property type="entry name" value="2-oxoglutarate ferredoxin oxidoreductase alpha subunit"/>
    <property type="match status" value="1"/>
</dbReference>
<protein>
    <recommendedName>
        <fullName evidence="2">Pyruvate flavodoxin/ferredoxin oxidoreductase pyrimidine binding domain-containing protein</fullName>
    </recommendedName>
</protein>